<proteinExistence type="predicted"/>
<comment type="caution">
    <text evidence="1">The sequence shown here is derived from an EMBL/GenBank/DDBJ whole genome shotgun (WGS) entry which is preliminary data.</text>
</comment>
<dbReference type="EMBL" id="JAUSQZ010000001">
    <property type="protein sequence ID" value="MDP9825786.1"/>
    <property type="molecule type" value="Genomic_DNA"/>
</dbReference>
<dbReference type="Proteomes" id="UP001235712">
    <property type="component" value="Unassembled WGS sequence"/>
</dbReference>
<evidence type="ECO:0000313" key="2">
    <source>
        <dbReference type="Proteomes" id="UP001235712"/>
    </source>
</evidence>
<name>A0ABT9NZC5_9ACTN</name>
<gene>
    <name evidence="1" type="ORF">J2S57_001535</name>
</gene>
<accession>A0ABT9NZC5</accession>
<sequence>MRRSAGRRGYLEIVKVPKQDFRRCAMNPRSTLMA</sequence>
<reference evidence="1 2" key="1">
    <citation type="submission" date="2023-07" db="EMBL/GenBank/DDBJ databases">
        <title>Sequencing the genomes of 1000 actinobacteria strains.</title>
        <authorList>
            <person name="Klenk H.-P."/>
        </authorList>
    </citation>
    <scope>NUCLEOTIDE SEQUENCE [LARGE SCALE GENOMIC DNA]</scope>
    <source>
        <strain evidence="1 2">DSM 44388</strain>
    </source>
</reference>
<evidence type="ECO:0000313" key="1">
    <source>
        <dbReference type="EMBL" id="MDP9825786.1"/>
    </source>
</evidence>
<keyword evidence="2" id="KW-1185">Reference proteome</keyword>
<organism evidence="1 2">
    <name type="scientific">Kineosporia succinea</name>
    <dbReference type="NCBI Taxonomy" id="84632"/>
    <lineage>
        <taxon>Bacteria</taxon>
        <taxon>Bacillati</taxon>
        <taxon>Actinomycetota</taxon>
        <taxon>Actinomycetes</taxon>
        <taxon>Kineosporiales</taxon>
        <taxon>Kineosporiaceae</taxon>
        <taxon>Kineosporia</taxon>
    </lineage>
</organism>
<protein>
    <submittedName>
        <fullName evidence="1">Uncharacterized protein</fullName>
    </submittedName>
</protein>